<dbReference type="Pfam" id="PF12172">
    <property type="entry name" value="zf-ChsH2"/>
    <property type="match status" value="1"/>
</dbReference>
<evidence type="ECO:0000259" key="1">
    <source>
        <dbReference type="Pfam" id="PF01796"/>
    </source>
</evidence>
<dbReference type="KEGG" id="salq:SYNTR_0871"/>
<feature type="domain" description="ChsH2 C-terminal OB-fold" evidence="1">
    <location>
        <begin position="46"/>
        <end position="110"/>
    </location>
</feature>
<dbReference type="Pfam" id="PF01796">
    <property type="entry name" value="OB_ChsH2_C"/>
    <property type="match status" value="1"/>
</dbReference>
<sequence length="129" mass="15454">MFNYNEFYWQKINKNELFMQYCSPCKCFVFYPRERCPHCLKSTLEWKKMSGKGRIYSYTTVHVSSLPDFDNKTPYIYAIVELDEGPRMPTNIYNCSPETVSVDMPVKLDFIERNDKKLPIFVPFFELEK</sequence>
<evidence type="ECO:0008006" key="5">
    <source>
        <dbReference type="Google" id="ProtNLM"/>
    </source>
</evidence>
<dbReference type="EMBL" id="CP046457">
    <property type="protein sequence ID" value="QGT99464.1"/>
    <property type="molecule type" value="Genomic_DNA"/>
</dbReference>
<dbReference type="RefSeq" id="WP_243140233.1">
    <property type="nucleotide sequence ID" value="NZ_CP046457.1"/>
</dbReference>
<dbReference type="SUPFAM" id="SSF50249">
    <property type="entry name" value="Nucleic acid-binding proteins"/>
    <property type="match status" value="1"/>
</dbReference>
<name>A0A6I6DFT8_9FIRM</name>
<accession>A0A6I6DFT8</accession>
<protein>
    <recommendedName>
        <fullName evidence="5">Nucleic acid-binding protein</fullName>
    </recommendedName>
</protein>
<dbReference type="PANTHER" id="PTHR34075">
    <property type="entry name" value="BLR3430 PROTEIN"/>
    <property type="match status" value="1"/>
</dbReference>
<evidence type="ECO:0000313" key="3">
    <source>
        <dbReference type="EMBL" id="QGT99464.1"/>
    </source>
</evidence>
<dbReference type="InterPro" id="IPR052513">
    <property type="entry name" value="Thioester_dehydratase-like"/>
</dbReference>
<evidence type="ECO:0000313" key="4">
    <source>
        <dbReference type="Proteomes" id="UP000426444"/>
    </source>
</evidence>
<dbReference type="InterPro" id="IPR012340">
    <property type="entry name" value="NA-bd_OB-fold"/>
</dbReference>
<dbReference type="Gene3D" id="6.10.30.10">
    <property type="match status" value="1"/>
</dbReference>
<keyword evidence="4" id="KW-1185">Reference proteome</keyword>
<dbReference type="AlphaFoldDB" id="A0A6I6DFT8"/>
<organism evidence="3 4">
    <name type="scientific">Candidatus Syntrophocurvum alkaliphilum</name>
    <dbReference type="NCBI Taxonomy" id="2293317"/>
    <lineage>
        <taxon>Bacteria</taxon>
        <taxon>Bacillati</taxon>
        <taxon>Bacillota</taxon>
        <taxon>Clostridia</taxon>
        <taxon>Eubacteriales</taxon>
        <taxon>Syntrophomonadaceae</taxon>
        <taxon>Candidatus Syntrophocurvum</taxon>
    </lineage>
</organism>
<dbReference type="InterPro" id="IPR002878">
    <property type="entry name" value="ChsH2_C"/>
</dbReference>
<dbReference type="Proteomes" id="UP000426444">
    <property type="component" value="Chromosome"/>
</dbReference>
<feature type="domain" description="ChsH2 rubredoxin-like zinc ribbon" evidence="2">
    <location>
        <begin position="9"/>
        <end position="45"/>
    </location>
</feature>
<dbReference type="PANTHER" id="PTHR34075:SF5">
    <property type="entry name" value="BLR3430 PROTEIN"/>
    <property type="match status" value="1"/>
</dbReference>
<evidence type="ECO:0000259" key="2">
    <source>
        <dbReference type="Pfam" id="PF12172"/>
    </source>
</evidence>
<dbReference type="InterPro" id="IPR022002">
    <property type="entry name" value="ChsH2_Znr"/>
</dbReference>
<reference evidence="4" key="1">
    <citation type="journal article" date="2019" name="Microbiology">
        <title>Complete Genome Sequence of an Uncultured Bacterium of the Candidate Phylum Bipolaricaulota.</title>
        <authorList>
            <person name="Kadnikov V.V."/>
            <person name="Mardanov A.V."/>
            <person name="Beletsky A.V."/>
            <person name="Frank Y.A."/>
            <person name="Karnachuk O.V."/>
            <person name="Ravin N.V."/>
        </authorList>
    </citation>
    <scope>NUCLEOTIDE SEQUENCE [LARGE SCALE GENOMIC DNA]</scope>
</reference>
<gene>
    <name evidence="3" type="ORF">SYNTR_0871</name>
</gene>
<proteinExistence type="predicted"/>